<evidence type="ECO:0000313" key="2">
    <source>
        <dbReference type="EMBL" id="NLR92383.1"/>
    </source>
</evidence>
<dbReference type="InterPro" id="IPR013783">
    <property type="entry name" value="Ig-like_fold"/>
</dbReference>
<dbReference type="InterPro" id="IPR035986">
    <property type="entry name" value="PKD_dom_sf"/>
</dbReference>
<feature type="domain" description="PKD" evidence="1">
    <location>
        <begin position="68"/>
        <end position="118"/>
    </location>
</feature>
<gene>
    <name evidence="2" type="ORF">HGP29_14290</name>
</gene>
<dbReference type="SUPFAM" id="SSF49299">
    <property type="entry name" value="PKD domain"/>
    <property type="match status" value="6"/>
</dbReference>
<dbReference type="InterPro" id="IPR000601">
    <property type="entry name" value="PKD_dom"/>
</dbReference>
<proteinExistence type="predicted"/>
<dbReference type="InterPro" id="IPR026341">
    <property type="entry name" value="T9SS_type_B"/>
</dbReference>
<dbReference type="Pfam" id="PF13585">
    <property type="entry name" value="CHU_C"/>
    <property type="match status" value="1"/>
</dbReference>
<feature type="domain" description="PKD" evidence="1">
    <location>
        <begin position="304"/>
        <end position="373"/>
    </location>
</feature>
<dbReference type="Gene3D" id="2.60.40.10">
    <property type="entry name" value="Immunoglobulins"/>
    <property type="match status" value="8"/>
</dbReference>
<dbReference type="EMBL" id="JABAIL010000004">
    <property type="protein sequence ID" value="NLR92383.1"/>
    <property type="molecule type" value="Genomic_DNA"/>
</dbReference>
<feature type="domain" description="PKD" evidence="1">
    <location>
        <begin position="1140"/>
        <end position="1192"/>
    </location>
</feature>
<feature type="domain" description="PKD" evidence="1">
    <location>
        <begin position="1457"/>
        <end position="1514"/>
    </location>
</feature>
<comment type="caution">
    <text evidence="2">The sequence shown here is derived from an EMBL/GenBank/DDBJ whole genome shotgun (WGS) entry which is preliminary data.</text>
</comment>
<dbReference type="SMART" id="SM00089">
    <property type="entry name" value="PKD"/>
    <property type="match status" value="7"/>
</dbReference>
<dbReference type="RefSeq" id="WP_168883097.1">
    <property type="nucleotide sequence ID" value="NZ_JABAIL010000004.1"/>
</dbReference>
<dbReference type="Pfam" id="PF18911">
    <property type="entry name" value="PKD_4"/>
    <property type="match status" value="3"/>
</dbReference>
<organism evidence="2 3">
    <name type="scientific">Flammeovirga agarivorans</name>
    <dbReference type="NCBI Taxonomy" id="2726742"/>
    <lineage>
        <taxon>Bacteria</taxon>
        <taxon>Pseudomonadati</taxon>
        <taxon>Bacteroidota</taxon>
        <taxon>Cytophagia</taxon>
        <taxon>Cytophagales</taxon>
        <taxon>Flammeovirgaceae</taxon>
        <taxon>Flammeovirga</taxon>
    </lineage>
</organism>
<dbReference type="NCBIfam" id="TIGR04131">
    <property type="entry name" value="Bac_Flav_CTERM"/>
    <property type="match status" value="1"/>
</dbReference>
<evidence type="ECO:0000313" key="3">
    <source>
        <dbReference type="Proteomes" id="UP000585050"/>
    </source>
</evidence>
<dbReference type="InterPro" id="IPR022409">
    <property type="entry name" value="PKD/Chitinase_dom"/>
</dbReference>
<protein>
    <submittedName>
        <fullName evidence="2">PKD domain-containing protein</fullName>
    </submittedName>
</protein>
<feature type="domain" description="PKD" evidence="1">
    <location>
        <begin position="5160"/>
        <end position="5223"/>
    </location>
</feature>
<name>A0A7X8SLE4_9BACT</name>
<sequence length="5550" mass="605949">MTKALLRSLLLILTLTLTLLANALLGQTIHRVYQGSTETDPNTVISGCGGVALQFIISPQLNHTYSNYNWEIYDGVTYTPFSNLAEPYHQFNSTGIYGVRVTYDDTFGGSTSSVTATIPNNAIEVYSRPDGQFYADKRNICVGEEITLVNITPGTFSSLNFLVDNQLYPVVNDSAKVTINNSGSFDVALSGTTTDGCQFIANEAGYITVQAPFTSTFTTSQTISCASTQTITFTASSIDTDGLNVTPTYFWDWGDGTFDTTNVAAIQHTFDSSDGTDFTVSLSSEANNCPGTSTQTENIYFRDISSLYGTASISGTCNTHVVSYTPGTIDPLFSGLQVLWDWGDGNTETIAIGDVATHTYSNPNPNPINVNISATIQGLTDNSCQFTDVQTVPILPQAGISIAANNTDYCSENFNVIVNAINLQNVANYYWVIDGTTITGFNQSTDTLAVAGYGSHTIELYFDAQTGDINDNCALNSIDVYSAPLDVRVSGANFACEPSSDSFASSVTWEDRNTNTVTNPFSVDTEEWMVINKTYDDTTYYSVNPLTFTNLSHGDYDIYHNITLDPIGDNSACTFSSPAFNYLVGEVFDNPTLNFSPSTICIGTTVNFSTTTHADTLGLGLSGEFPIVYQYRYASNLNWVTVGNTGLGQFYYGDIVDSARTALPGTFTVEIRAVINGCAGDPTAETITINPSEAEHEITLDDCAPTTLSFINNSLGTVDTDYQWTLTIDPPGNGNSDEVTWTSQSTKDENYNFLSEATFPTFTGYPQGEIPESSVVDIRITATEPGVGCSDFEDTTIVMPGPLPVLSPSPSTSSGTCVNSILQFDAGDGNLGQVYNWTFTNTADNSIQFSFSSNNSIVNTTFPTPGSYIGVVTVTTVGGCTFSENLGPIQITGGSVNVTGLAAACVGDNLTFQGQNLMYSPTQPDYEWFVDGVSQTSGTVPISGNVPDLTGIVFSSPNSPQNLAHTITLELSINGCSASYTHDITVTKPDFTFPLPHDNFVAFDYVCDEVITELTLDLDDNEVYNLSTSTINLFTGGVGVGAVTPNSINNDTVRVSLPAGPYNLTIQVVDENGCSDDQILSFTVPTMRDLAADFTPNTYNLVCPGFVSFTDLADETAGNTSRRDDLDLSDNLYDVDIALWEWDFDNDGTIDATTNSGSVTHYYSSPGSYDAVLTVTDNHGCQDVSNTVTIVVGGTSGTYEILKKIGFEPASTTMVAFPVDDPNTDITNTIYNWASGDGQLGTDSSQVFVYPSTISNANMSTITPSLTFVDENGCSYPADYSGDMTILNCPDISSPDVTLCTDAGAYTLNVEDLSWNGSFNASDTIETSEYMYYWELQYRWFVDGNPITQANGGHDSEVIFNHGPIDTAPFTIDPDDSDGKLYTIQATIIANYIDKNDASNNQLNVSECVMTDDIRVIYNATPVAAFVNDEVCNGSATTLDARNTDFGIYNDEQIAQFEWDIDNDGTYDITTTDSVTTYTFPNQGVYPVALRVTSNDGCFSTTAKDSVIVNANPTANFTYQNNCLSYGVSFDDLSTITPVTDDEIVRWDWDFNSNGTIDFGGTDTLLHRFPTIDFTTQLDGNGSLIGFDQVLTTTLTVTTNKGCTHTFTPTADSTLVYIFQEPDAGLSAQRLNNPVANEVCLGQTMQFTDQSTIDNSNLNPFITAGDLPANVNDITTWLWEFGDGNISTVADPQHDYASTGTYTVKLRVTSARGCTDIDSITVYVRENPDPEIGQDSIIVNDTTTVQLRPLANDSTNFAYLWTKLSGPTNGNITESALNIHNATVDVDEPDFNTGESIIDVRYQLQVTDNNHPTACSTLDTVDVQIHRMPVINLDTTLVDCGVTASYLAKPFGSETIAGFTYTWSNAFTNGGTINITNTSLQDFTVTPNTFDNGSSRIHTKFYIDVVNTIGGADRDSIEFYFYRSPDFSSLSYNYQECNTPARNLYEVNFSPFGSEVLPHNEDYDYTWSMSNNAIDHNIDPTFLTVLVNQVTASDTSQNLSLDIFEDYFVDDSVNLWFDINLHVENTHSNTCLNDTTFRVEIERRPRDFTLVDTRLDSCGLSVTLNHHTETLNFNYRWQLRNPSPGFGGTLPTDTNAQIRTITFTDADFATGAHVFEVTANNRVRKMALGGADAIPHCGINRDLLLRFYRTPDIVFTETKAGGNPCAKDAEISSGSEIIPGFDYSWTQTSITGGVLNEDALTNKDINVSVSSWDLNSTVITATYELRVENSASPTCFDVESYTINFFRTPEITYNPTPLACELNDTITANSEALNGATFYWNVNSLTGGSIDTVNIGNQYLIEVDTFATGSHRLDAQYQLIIDNTTLSSCDDDTTFNIAFFRTPEITFSQTRTDSCASTNTLKPFGNETISGYNYQWRELYVNGGTINASSLTGQDLTVDVTSFNQDTAFVVVAYELTVQNTDATGCSDIDTVEFQFYRTPSLSNYSQLMPLNSCGLMGEVYPLGTTEVINHGDGFDYSWTFDSVTGAGADGVTLSNATLDSILSKANEQNFMLDMPITEFASGSNEIQLSLDLHIEHSDANVTCQTDTTIVISYKRPPVIAMQTIKSDSCAYTTTLQPFGLETINGFDYQWSIASISGYDGNDGDVSNDLSVGNLSTNQDLTITITDDDFIDNESKIVIALELDVANNLDPSNTSCQDMAVDTLVFYRTPIIDAGFSFIKAANCDHIGTSEPFATNINGFSYVWMPVTVSGGNVNHTSLSDRQITIDVDSFSTNSLQIDGLYRLRVFNTEVPSCYDEEDINFEFYRTPEITFSQQVVNCASIDSSITFSTMNEAFINAGESFSWHLDNITGGTIDSTNNNSSFIVDVKTFDTDAAQIDLQYSVSISNSSSHTCDDDTTFNVTFYRAPEIEFLSARTDSCSQTEIMEAFNGEAIPLFDRTWRQISVSGGTVIQNSANNDDILNVSVDAFDLNAATITVQYELTATNSLSPTCSDIDTVEFNLYRSPNFTAYTQTDPLGLCGGTFHSFPLGNTEIINHGDGFDYTWTLDASSVSGAIDGTLISSVLDSITAQENIQNFELTIPDSAYALGSNMISFNMDLNVQHSNSNLICSSTDTTILFQFYRYPDISIVEDKLDSCALTSTLQPFGSESIAGFNYAWNITSINGYDGSDYSVGDTYNTQNTTFTVTDDDFVNNESHIEITLQLTAVNTLATADPTCSNTVNYTLNFYRTPDIDTPFLSSKLNNCDYNGTAAPFPNDVNGYVYIWTLDSIRNGALNDNASSMQRELTVSVDSFNTLESIIHAYYKLRVINTLSNQCFDEDTISFKFYRTPEMMLTNMTGACQSSILVESHNAMLNDVDFDWTQLSLTGGTITSTPAVLDGNRSVTFSVSSFNSGQSQIDASYNITMLNSGESMCDDDTTFMFSLFREPEINITYSRASSDSCDAALTLYPFANENITGFANTWSQVSINGGNVNHSSLTDENLTVTVDTFALHSTRIDTRYLIETFNVNSPACEDSMSLATTFYRQANFTAFVEERTEDCGLTVDFYPLGKQENIQHNDGFDYNWTLNTSGISGAGSDGNTLPQAVLDSITAQINSQNLSITLPMDAFAPGSNTIEIPFNIEISNTYQNSCVSDLDTTMIFYRPATINIAQSLAGCGIENIITSYGNENVASSFDFTWTINPVGGTISNSSLNGQDLTLNNPVFNSGSDTILVDVTLQVENNALSFTPGVTSCEADTAFRFYFYRQPVLNLAQTITSCDTLNLLTTFGSEVIAGYNYNWDSVNVLGGQLNIGSGYSKTTQNIELLKSLYDSGSHRIDVSYTVSASNSDTLGNTLCTDTENVSFSIFRVPDINVVQSLTAGDCGNQNDISLFGNELISGYNVIWSEVSVNGGSINLSSNSNQNVTFDTPQFDPTSNQIDVTYTVSVTNSDSPTCTDSETVSFTFYRTPDPTISTISSVCSSNSITLQTVENYVPQFNYTWNLLNITPDHNPNAEGLSAPMVSQVNNTYVLNTPIDQEGFFPTGAAMMTYQYEVMVENSISTLCQERDTIDAVFYRNPIISATQSLDSTLCQQVNVIRPFNTEVIPNFDYTWNQVSVSGGTIDTTHINNGQDVSFSVVSFDSLSHRIDVSYSVDVSNTLSGCSDSETFTFTFFRTPLTDLSMLNLSPVCRGTSVSLFPMEAENTGYNYTWNRISILSDDGTDLLSAGIYPLESGLNTHTITLDHNPAFPNSTVRVTAIYELQVMNMDNGCTTTDQVTVVFDREAMLSLTANNFNVCDDINLTLQTIEPRTDNYDFNWSIDTIFTDNNASITTLNNIDTSTAGALTIDADPSDFPDGASLITATFNVQTDNHLNTNCTADTAYTLEFARKPMISFTDNHAECALDTVTVKPFGNEVINGYDYTWSISSIDGFNGSNADIINGQTNNQNFSLHFEDDDFTVGRSQIEITLDLNVNNPNGSSCGDNAQHTLVFFRVPHINFTATKASNDSCANQITISPFSETISDYTYQWTKISETNGTVAEVNSTVRDLVVNTPNFNQGETQIDVLYELQVINTNPNASSPCITTEQVGISFFKTPVVPTHLLTSAIGCGVNGSLKALTFPITDSQVNNYVFDWTINSTSGGTIDTLSTYDSLHIDRLTFDHGSGTVSVDVDVMAGNAYQPSSCFTTRNETLEFYRTPEITLSPDQADQCETGNIVITTGEELVSDFDYNWSYSISDDLSLNTGTVDTTSSGSGGHMLTFSNPTFPTGASYIEISATLNTSHRVGSCSDTETVTIRFHKQPTVSLISSPIVSCETGFITINPTQAEVNNFTYTWERTLITSDVSDNTGASIVETPSGSGYQMRLIDPEFPNGAAQVTARYKLTISNPSNPYCLTVRDSIDVTFFRSPDTSLGDDVQASCNASQITVSPTNEESIDNFNYTWRIDQVDTDIQTYDSRANVSLSSMSIYNPQLIVNTIPADASYVRAFITLETENSFNNCGTSTDQMGVTFLRTPTVTLPQTGLQGCDTHVYSLAPSEVQWSGMDYSWSLINISGGSIATQSNLDTYNATFANPTFNSGSYMVTADVVLTVNNKLDASCRSSDTTTIQFYRTPVANINVQNGFGCEGETVYFLTDNSIALEPGSIFEWDFDNNGSYEIQSYGDTTHIFGSIGTHTVNLRITSPSGCVSNIDSQNVEVYEVPTPSFTTSDICIGDIAAFNNTTPQLSSSGDNRITSIKWDFDYDENSAPDFTNSSTHPTYQYPTSGTFAVLVEVTNAGGCSATFMDSITVHALPVITMDDDIWICQDAAATITPQVDVPVTYSWSTGQTTQSIDIAPSEETTYTLTVTNEYGCVNSKAVTVHIVPDVVQDFVQESCETDPITFDGRIPEYPGVVQTFEWSTGETSATIDVLETGTYSLRTIVEHESGTICEFNHEYQATFHPNPGKVLEDTTFCFEFGDVLDVAAIEGDNFSYEWNTGETSRVITKDRSGVFTVLVIDETHATRCSTMDTIHVNQICPARMNAPNAFTPNGDGNNDEFLLEPAYAVDIDLHIYNNWGESIFHKEYTNSFEAGTRGNGWNGTYKGAQMMSGSYTYTIRYVSQKDGSVNEKTGQILLIR</sequence>
<dbReference type="Proteomes" id="UP000585050">
    <property type="component" value="Unassembled WGS sequence"/>
</dbReference>
<accession>A0A7X8SLE4</accession>
<keyword evidence="3" id="KW-1185">Reference proteome</keyword>
<feature type="domain" description="PKD" evidence="1">
    <location>
        <begin position="5075"/>
        <end position="5119"/>
    </location>
</feature>
<reference evidence="2 3" key="1">
    <citation type="submission" date="2020-04" db="EMBL/GenBank/DDBJ databases">
        <title>Flammeovirga sp. SR4, a novel species isolated from seawater.</title>
        <authorList>
            <person name="Wang X."/>
        </authorList>
    </citation>
    <scope>NUCLEOTIDE SEQUENCE [LARGE SCALE GENOMIC DNA]</scope>
    <source>
        <strain evidence="2 3">SR4</strain>
    </source>
</reference>
<dbReference type="CDD" id="cd00146">
    <property type="entry name" value="PKD"/>
    <property type="match status" value="3"/>
</dbReference>
<evidence type="ECO:0000259" key="1">
    <source>
        <dbReference type="PROSITE" id="PS50093"/>
    </source>
</evidence>
<feature type="domain" description="PKD" evidence="1">
    <location>
        <begin position="1672"/>
        <end position="1724"/>
    </location>
</feature>
<dbReference type="PROSITE" id="PS50093">
    <property type="entry name" value="PKD"/>
    <property type="match status" value="7"/>
</dbReference>